<dbReference type="EC" id="3.1.21.-" evidence="8"/>
<dbReference type="PROSITE" id="PS01091">
    <property type="entry name" value="TATD_3"/>
    <property type="match status" value="1"/>
</dbReference>
<evidence type="ECO:0000256" key="5">
    <source>
        <dbReference type="ARBA" id="ARBA00022839"/>
    </source>
</evidence>
<feature type="binding site" evidence="7">
    <location>
        <position position="156"/>
    </location>
    <ligand>
        <name>a divalent metal cation</name>
        <dbReference type="ChEBI" id="CHEBI:60240"/>
        <label>2</label>
    </ligand>
</feature>
<dbReference type="AlphaFoldDB" id="A0A090IS70"/>
<keyword evidence="2" id="KW-0540">Nuclease</keyword>
<protein>
    <submittedName>
        <fullName evidence="8">Tat-linked quality control protein TatD</fullName>
        <ecNumber evidence="8">3.1.21.-</ecNumber>
    </submittedName>
</protein>
<dbReference type="EMBL" id="CCRF01000038">
    <property type="protein sequence ID" value="CEE00911.1"/>
    <property type="molecule type" value="Genomic_DNA"/>
</dbReference>
<evidence type="ECO:0000313" key="8">
    <source>
        <dbReference type="EMBL" id="CEE00911.1"/>
    </source>
</evidence>
<dbReference type="Proteomes" id="UP000040576">
    <property type="component" value="Unassembled WGS sequence"/>
</dbReference>
<dbReference type="PIRSF" id="PIRSF005902">
    <property type="entry name" value="DNase_TatD"/>
    <property type="match status" value="1"/>
</dbReference>
<feature type="binding site" evidence="7">
    <location>
        <position position="207"/>
    </location>
    <ligand>
        <name>a divalent metal cation</name>
        <dbReference type="ChEBI" id="CHEBI:60240"/>
        <label>1</label>
    </ligand>
</feature>
<dbReference type="PANTHER" id="PTHR10060">
    <property type="entry name" value="TATD FAMILY DEOXYRIBONUCLEASE"/>
    <property type="match status" value="1"/>
</dbReference>
<dbReference type="InterPro" id="IPR018228">
    <property type="entry name" value="DNase_TatD-rel_CS"/>
</dbReference>
<dbReference type="InterPro" id="IPR032466">
    <property type="entry name" value="Metal_Hydrolase"/>
</dbReference>
<keyword evidence="9" id="KW-1185">Reference proteome</keyword>
<reference evidence="8 9" key="1">
    <citation type="submission" date="2014-07" db="EMBL/GenBank/DDBJ databases">
        <authorList>
            <person name="Wibberg Daniel"/>
        </authorList>
    </citation>
    <scope>NUCLEOTIDE SEQUENCE [LARGE SCALE GENOMIC DNA]</scope>
</reference>
<keyword evidence="6" id="KW-0460">Magnesium</keyword>
<evidence type="ECO:0000256" key="3">
    <source>
        <dbReference type="ARBA" id="ARBA00022723"/>
    </source>
</evidence>
<evidence type="ECO:0000313" key="9">
    <source>
        <dbReference type="Proteomes" id="UP000040576"/>
    </source>
</evidence>
<keyword evidence="3 7" id="KW-0479">Metal-binding</keyword>
<evidence type="ECO:0000256" key="2">
    <source>
        <dbReference type="ARBA" id="ARBA00022722"/>
    </source>
</evidence>
<dbReference type="GO" id="GO:0004536">
    <property type="term" value="F:DNA nuclease activity"/>
    <property type="evidence" value="ECO:0007669"/>
    <property type="project" value="InterPro"/>
</dbReference>
<gene>
    <name evidence="8" type="primary">tatD</name>
    <name evidence="8" type="ORF">BT1A1_1079</name>
</gene>
<dbReference type="CDD" id="cd01310">
    <property type="entry name" value="TatD_DNAse"/>
    <property type="match status" value="1"/>
</dbReference>
<dbReference type="NCBIfam" id="TIGR00010">
    <property type="entry name" value="YchF/TatD family DNA exonuclease"/>
    <property type="match status" value="1"/>
</dbReference>
<dbReference type="Gene3D" id="3.20.20.140">
    <property type="entry name" value="Metal-dependent hydrolases"/>
    <property type="match status" value="1"/>
</dbReference>
<feature type="binding site" evidence="7">
    <location>
        <position position="95"/>
    </location>
    <ligand>
        <name>a divalent metal cation</name>
        <dbReference type="ChEBI" id="CHEBI:60240"/>
        <label>1</label>
    </ligand>
</feature>
<sequence>MQQLIDIGLNLTDKQFAKDREEVVERALKNGVSQMILTGSNVKSSKAAANLAKECSNILFATAGIHPHDAKSFHHDSIRELRRLAERKEVVAIGECGLDFNRMFSPQPIQEQCFEAQLDLADELELPLFLHDRDAHNRFCEIFAHHAHLAEKAVVHCFTGSVAEVKKYISMGFYIGITGWICDERRGQELQEAVKYIPLDRLLIETDAPYLLPRNLKNKPKNRRNEPAFLPHIAGDIAKYMGVSAEEVAEYSTENAKRLFQLP</sequence>
<accession>A0A090IS70</accession>
<dbReference type="SUPFAM" id="SSF51556">
    <property type="entry name" value="Metallo-dependent hydrolases"/>
    <property type="match status" value="1"/>
</dbReference>
<evidence type="ECO:0000256" key="4">
    <source>
        <dbReference type="ARBA" id="ARBA00022801"/>
    </source>
</evidence>
<dbReference type="InterPro" id="IPR050891">
    <property type="entry name" value="TatD-type_Hydrolase"/>
</dbReference>
<feature type="binding site" evidence="7">
    <location>
        <position position="131"/>
    </location>
    <ligand>
        <name>a divalent metal cation</name>
        <dbReference type="ChEBI" id="CHEBI:60240"/>
        <label>2</label>
    </ligand>
</feature>
<dbReference type="FunFam" id="3.20.20.140:FF:000018">
    <property type="entry name" value="3'-5' ssDNA/RNA exonuclease TatD"/>
    <property type="match status" value="1"/>
</dbReference>
<keyword evidence="5" id="KW-0269">Exonuclease</keyword>
<dbReference type="InterPro" id="IPR015991">
    <property type="entry name" value="TatD/YcfH-like"/>
</dbReference>
<name>A0A090IS70_9BACI</name>
<dbReference type="PANTHER" id="PTHR10060:SF15">
    <property type="entry name" value="DEOXYRIBONUCLEASE TATDN1"/>
    <property type="match status" value="1"/>
</dbReference>
<dbReference type="GO" id="GO:0046872">
    <property type="term" value="F:metal ion binding"/>
    <property type="evidence" value="ECO:0007669"/>
    <property type="project" value="UniProtKB-KW"/>
</dbReference>
<proteinExistence type="predicted"/>
<organism evidence="8 9">
    <name type="scientific">Caldibacillus thermoamylovorans</name>
    <dbReference type="NCBI Taxonomy" id="35841"/>
    <lineage>
        <taxon>Bacteria</taxon>
        <taxon>Bacillati</taxon>
        <taxon>Bacillota</taxon>
        <taxon>Bacilli</taxon>
        <taxon>Bacillales</taxon>
        <taxon>Bacillaceae</taxon>
        <taxon>Caldibacillus</taxon>
    </lineage>
</organism>
<keyword evidence="4 8" id="KW-0378">Hydrolase</keyword>
<dbReference type="GO" id="GO:0004527">
    <property type="term" value="F:exonuclease activity"/>
    <property type="evidence" value="ECO:0007669"/>
    <property type="project" value="UniProtKB-KW"/>
</dbReference>
<evidence type="ECO:0000256" key="1">
    <source>
        <dbReference type="ARBA" id="ARBA00022490"/>
    </source>
</evidence>
<evidence type="ECO:0000256" key="6">
    <source>
        <dbReference type="ARBA" id="ARBA00022842"/>
    </source>
</evidence>
<dbReference type="InterPro" id="IPR001130">
    <property type="entry name" value="TatD-like"/>
</dbReference>
<evidence type="ECO:0000256" key="7">
    <source>
        <dbReference type="PIRSR" id="PIRSR005902-1"/>
    </source>
</evidence>
<dbReference type="RefSeq" id="WP_034768844.1">
    <property type="nucleotide sequence ID" value="NZ_CCRF01000038.1"/>
</dbReference>
<dbReference type="Pfam" id="PF01026">
    <property type="entry name" value="TatD_DNase"/>
    <property type="match status" value="1"/>
</dbReference>
<keyword evidence="1" id="KW-0963">Cytoplasm</keyword>